<dbReference type="OrthoDB" id="2804493at2759"/>
<feature type="compositionally biased region" description="Polar residues" evidence="1">
    <location>
        <begin position="424"/>
        <end position="433"/>
    </location>
</feature>
<sequence>MAPTTTTAREVTADQLAGSGNASSGNGNGNGGTNRARRPRRTRRTPSQISTHSLPAYAKEPGEQEIVIVRGPDEEDMPIPITVTMPAVDEHSLETPDGSFDLTRPGSMYNPIPNASHDDPLLRSNEHESQQQLLGVSAHDLSTRRSFDSVMSSEENSQVHYLDDAPPYEVVVLDSTPDLPATAIQPTATSDAAPSTQASQERSSTDQPRPSTDTRRRSLFMSIFNPRNSRIAPSPVPTDAGSPEPRLSTSHGHAREGSRPSIASTSGDGHVRPRSRTRIRHQPSHSGSGSMFSLISRTRSNGNLARSGSPIADGERLTSPSMISLNSISAPLSHTLVRTEFTYPRGGPTPEQLRLISSRESFARFGVPYGRDAIAFAASASRVDLEPPPGFDEVAQSGADAAAEEGASRSSSTDDSREETPSSEVLSEQPQEARSSEEGGSPAPPSVHEPVQQSKSEVQATDVPVPPTEGDKDAPVSTASEPGSSVATIAPVPPVPTESDHPEPAPSVSAAPVAGAKTALPSIGLATASATSSATATPVTPTAPPSAFKTAFNNGSLPARAASRASSYMTFATAEESIYHSAAESPTPAASQFDLLAATSAEEDAYESAAETPVNGSAPGTPRLSPRHLHESTDTTITPDHR</sequence>
<dbReference type="STRING" id="1353009.A0A1Y2IGN0"/>
<feature type="region of interest" description="Disordered" evidence="1">
    <location>
        <begin position="1"/>
        <end position="292"/>
    </location>
</feature>
<feature type="compositionally biased region" description="Basic and acidic residues" evidence="1">
    <location>
        <begin position="116"/>
        <end position="129"/>
    </location>
</feature>
<reference evidence="2 3" key="1">
    <citation type="journal article" date="2015" name="Biotechnol. Biofuels">
        <title>Enhanced degradation of softwood versus hardwood by the white-rot fungus Pycnoporus coccineus.</title>
        <authorList>
            <person name="Couturier M."/>
            <person name="Navarro D."/>
            <person name="Chevret D."/>
            <person name="Henrissat B."/>
            <person name="Piumi F."/>
            <person name="Ruiz-Duenas F.J."/>
            <person name="Martinez A.T."/>
            <person name="Grigoriev I.V."/>
            <person name="Riley R."/>
            <person name="Lipzen A."/>
            <person name="Berrin J.G."/>
            <person name="Master E.R."/>
            <person name="Rosso M.N."/>
        </authorList>
    </citation>
    <scope>NUCLEOTIDE SEQUENCE [LARGE SCALE GENOMIC DNA]</scope>
    <source>
        <strain evidence="2 3">BRFM310</strain>
    </source>
</reference>
<organism evidence="2 3">
    <name type="scientific">Trametes coccinea (strain BRFM310)</name>
    <name type="common">Pycnoporus coccineus</name>
    <dbReference type="NCBI Taxonomy" id="1353009"/>
    <lineage>
        <taxon>Eukaryota</taxon>
        <taxon>Fungi</taxon>
        <taxon>Dikarya</taxon>
        <taxon>Basidiomycota</taxon>
        <taxon>Agaricomycotina</taxon>
        <taxon>Agaricomycetes</taxon>
        <taxon>Polyporales</taxon>
        <taxon>Polyporaceae</taxon>
        <taxon>Trametes</taxon>
    </lineage>
</organism>
<feature type="compositionally biased region" description="Polar residues" evidence="1">
    <location>
        <begin position="149"/>
        <end position="159"/>
    </location>
</feature>
<feature type="compositionally biased region" description="Polar residues" evidence="1">
    <location>
        <begin position="184"/>
        <end position="211"/>
    </location>
</feature>
<feature type="compositionally biased region" description="Basic and acidic residues" evidence="1">
    <location>
        <begin position="628"/>
        <end position="642"/>
    </location>
</feature>
<feature type="region of interest" description="Disordered" evidence="1">
    <location>
        <begin position="527"/>
        <end position="546"/>
    </location>
</feature>
<proteinExistence type="predicted"/>
<keyword evidence="3" id="KW-1185">Reference proteome</keyword>
<gene>
    <name evidence="2" type="ORF">PYCCODRAFT_804260</name>
</gene>
<evidence type="ECO:0000256" key="1">
    <source>
        <dbReference type="SAM" id="MobiDB-lite"/>
    </source>
</evidence>
<name>A0A1Y2IGN0_TRAC3</name>
<feature type="compositionally biased region" description="Polar residues" evidence="1">
    <location>
        <begin position="477"/>
        <end position="487"/>
    </location>
</feature>
<dbReference type="Proteomes" id="UP000193067">
    <property type="component" value="Unassembled WGS sequence"/>
</dbReference>
<dbReference type="EMBL" id="KZ084125">
    <property type="protein sequence ID" value="OSC99692.1"/>
    <property type="molecule type" value="Genomic_DNA"/>
</dbReference>
<feature type="region of interest" description="Disordered" evidence="1">
    <location>
        <begin position="593"/>
        <end position="642"/>
    </location>
</feature>
<feature type="region of interest" description="Disordered" evidence="1">
    <location>
        <begin position="382"/>
        <end position="513"/>
    </location>
</feature>
<dbReference type="AlphaFoldDB" id="A0A1Y2IGN0"/>
<feature type="compositionally biased region" description="Low complexity" evidence="1">
    <location>
        <begin position="527"/>
        <end position="540"/>
    </location>
</feature>
<feature type="compositionally biased region" description="Basic residues" evidence="1">
    <location>
        <begin position="272"/>
        <end position="283"/>
    </location>
</feature>
<feature type="compositionally biased region" description="Low complexity" evidence="1">
    <location>
        <begin position="397"/>
        <end position="411"/>
    </location>
</feature>
<evidence type="ECO:0000313" key="2">
    <source>
        <dbReference type="EMBL" id="OSC99692.1"/>
    </source>
</evidence>
<feature type="compositionally biased region" description="Basic residues" evidence="1">
    <location>
        <begin position="35"/>
        <end position="44"/>
    </location>
</feature>
<evidence type="ECO:0000313" key="3">
    <source>
        <dbReference type="Proteomes" id="UP000193067"/>
    </source>
</evidence>
<protein>
    <submittedName>
        <fullName evidence="2">Uncharacterized protein</fullName>
    </submittedName>
</protein>
<accession>A0A1Y2IGN0</accession>